<organism evidence="2 3">
    <name type="scientific">Gnomoniopsis smithogilvyi</name>
    <dbReference type="NCBI Taxonomy" id="1191159"/>
    <lineage>
        <taxon>Eukaryota</taxon>
        <taxon>Fungi</taxon>
        <taxon>Dikarya</taxon>
        <taxon>Ascomycota</taxon>
        <taxon>Pezizomycotina</taxon>
        <taxon>Sordariomycetes</taxon>
        <taxon>Sordariomycetidae</taxon>
        <taxon>Diaporthales</taxon>
        <taxon>Gnomoniaceae</taxon>
        <taxon>Gnomoniopsis</taxon>
    </lineage>
</organism>
<feature type="transmembrane region" description="Helical" evidence="1">
    <location>
        <begin position="222"/>
        <end position="240"/>
    </location>
</feature>
<comment type="caution">
    <text evidence="2">The sequence shown here is derived from an EMBL/GenBank/DDBJ whole genome shotgun (WGS) entry which is preliminary data.</text>
</comment>
<dbReference type="AlphaFoldDB" id="A0A9W8YUQ5"/>
<dbReference type="PANTHER" id="PTHR42101:SF1">
    <property type="entry name" value="LOW TEMPERATURE REQUIREMENT A"/>
    <property type="match status" value="1"/>
</dbReference>
<evidence type="ECO:0000313" key="2">
    <source>
        <dbReference type="EMBL" id="KAJ4391875.1"/>
    </source>
</evidence>
<dbReference type="EMBL" id="JAPEVB010000003">
    <property type="protein sequence ID" value="KAJ4391875.1"/>
    <property type="molecule type" value="Genomic_DNA"/>
</dbReference>
<evidence type="ECO:0000313" key="3">
    <source>
        <dbReference type="Proteomes" id="UP001140453"/>
    </source>
</evidence>
<dbReference type="OrthoDB" id="3177213at2759"/>
<feature type="transmembrane region" description="Helical" evidence="1">
    <location>
        <begin position="296"/>
        <end position="316"/>
    </location>
</feature>
<feature type="transmembrane region" description="Helical" evidence="1">
    <location>
        <begin position="569"/>
        <end position="588"/>
    </location>
</feature>
<protein>
    <submittedName>
        <fullName evidence="2">Uncharacterized protein</fullName>
    </submittedName>
</protein>
<dbReference type="PANTHER" id="PTHR42101">
    <property type="entry name" value="CHROMOSOME 16, WHOLE GENOME SHOTGUN SEQUENCE"/>
    <property type="match status" value="1"/>
</dbReference>
<feature type="transmembrane region" description="Helical" evidence="1">
    <location>
        <begin position="542"/>
        <end position="563"/>
    </location>
</feature>
<accession>A0A9W8YUQ5</accession>
<keyword evidence="1" id="KW-0812">Transmembrane</keyword>
<gene>
    <name evidence="2" type="ORF">N0V93_005495</name>
</gene>
<keyword evidence="1" id="KW-0472">Membrane</keyword>
<dbReference type="Pfam" id="PF06772">
    <property type="entry name" value="LtrA"/>
    <property type="match status" value="1"/>
</dbReference>
<feature type="transmembrane region" description="Helical" evidence="1">
    <location>
        <begin position="133"/>
        <end position="151"/>
    </location>
</feature>
<reference evidence="2" key="1">
    <citation type="submission" date="2022-10" db="EMBL/GenBank/DDBJ databases">
        <title>Tapping the CABI collections for fungal endophytes: first genome assemblies for Collariella, Neodidymelliopsis, Ascochyta clinopodiicola, Didymella pomorum, Didymosphaeria variabile, Neocosmospora piperis and Neocucurbitaria cava.</title>
        <authorList>
            <person name="Hill R."/>
        </authorList>
    </citation>
    <scope>NUCLEOTIDE SEQUENCE</scope>
    <source>
        <strain evidence="2">IMI 355082</strain>
    </source>
</reference>
<keyword evidence="3" id="KW-1185">Reference proteome</keyword>
<dbReference type="InterPro" id="IPR010640">
    <property type="entry name" value="Low_temperature_requirement_A"/>
</dbReference>
<dbReference type="Proteomes" id="UP001140453">
    <property type="component" value="Unassembled WGS sequence"/>
</dbReference>
<keyword evidence="1" id="KW-1133">Transmembrane helix</keyword>
<feature type="transmembrane region" description="Helical" evidence="1">
    <location>
        <begin position="157"/>
        <end position="181"/>
    </location>
</feature>
<evidence type="ECO:0000256" key="1">
    <source>
        <dbReference type="SAM" id="Phobius"/>
    </source>
</evidence>
<proteinExistence type="predicted"/>
<feature type="transmembrane region" description="Helical" evidence="1">
    <location>
        <begin position="510"/>
        <end position="530"/>
    </location>
</feature>
<sequence length="607" mass="67795">MSDSAEHGDSSNVERKPRLILEDFSVNWEKFDVSDDPEVSDDPDAQQVIHSLLRTGLPEVLRHGSSTLLELFSDLFFVATLNVFTSAHEIVRATDLASYIEFEFLLWSTWFLVVIRDVRFLSDSWAERISMGLNLGIMIAFSEIAPFFSALEEIDGVAVSMSLTLMVSRIFLTCQYGLTSWHLRYYLDARKSMMTLFALHLVAACLYALITAACASSADSGAHQLLILVSSLEILLNIVVAMKPDFRIISFEGTHLAERLNLLTLIILGEGIIELAKDVALIEHNLGWQPWSARMWMVFTCGVAVIYIIFQVYFDWMHPNDMASRRKLVWALVHAPFHFTLLLVMEAVNQLIVWWRIMEILKQNSADIFSALGSRQSPADAAPTSEEVARRLNETATDILDRFIASENMREIMDNVMGRLNDIAQLPDEVFQTAFRLNLTDASLDSDMPQLGDGANSSGLRLLISKLGQLLGLLTNVVFSSFDLEVFEDGDGDLGYEETQTFVSEAFDLVFAYSFVATGLMLLFLTVLHAVSKRHGWTVFNLVRSAVVISIGIGLGLVPIAIQTGPLTSPLWALPVICASLIIVLFITHVPHPRITVREDIPNDQQG</sequence>
<feature type="transmembrane region" description="Helical" evidence="1">
    <location>
        <begin position="328"/>
        <end position="355"/>
    </location>
</feature>
<feature type="transmembrane region" description="Helical" evidence="1">
    <location>
        <begin position="193"/>
        <end position="210"/>
    </location>
</feature>
<name>A0A9W8YUQ5_9PEZI</name>